<organism evidence="2">
    <name type="scientific">termite gut metagenome</name>
    <dbReference type="NCBI Taxonomy" id="433724"/>
    <lineage>
        <taxon>unclassified sequences</taxon>
        <taxon>metagenomes</taxon>
        <taxon>organismal metagenomes</taxon>
    </lineage>
</organism>
<gene>
    <name evidence="2" type="ORF">EZS27_043324</name>
</gene>
<dbReference type="InterPro" id="IPR036554">
    <property type="entry name" value="GHMP_kinase_C_sf"/>
</dbReference>
<evidence type="ECO:0000313" key="2">
    <source>
        <dbReference type="EMBL" id="KAA6305026.1"/>
    </source>
</evidence>
<dbReference type="AlphaFoldDB" id="A0A5J4P6L8"/>
<name>A0A5J4P6L8_9ZZZZ</name>
<comment type="caution">
    <text evidence="2">The sequence shown here is derived from an EMBL/GenBank/DDBJ whole genome shotgun (WGS) entry which is preliminary data.</text>
</comment>
<dbReference type="Pfam" id="PF08544">
    <property type="entry name" value="GHMP_kinases_C"/>
    <property type="match status" value="1"/>
</dbReference>
<reference evidence="2" key="1">
    <citation type="submission" date="2019-03" db="EMBL/GenBank/DDBJ databases">
        <title>Single cell metagenomics reveals metabolic interactions within the superorganism composed of flagellate Streblomastix strix and complex community of Bacteroidetes bacteria on its surface.</title>
        <authorList>
            <person name="Treitli S.C."/>
            <person name="Kolisko M."/>
            <person name="Husnik F."/>
            <person name="Keeling P."/>
            <person name="Hampl V."/>
        </authorList>
    </citation>
    <scope>NUCLEOTIDE SEQUENCE</scope>
    <source>
        <strain evidence="2">STM</strain>
    </source>
</reference>
<sequence length="80" mass="9133">KEIISLRITEWKILMKKDFNERVFLQFPIIGTIKTELYKQGATYAALSGSGASVFGLFNPAIPVPKIQLEFSFFFQCIIE</sequence>
<accession>A0A5J4P6L8</accession>
<dbReference type="Gene3D" id="3.30.70.890">
    <property type="entry name" value="GHMP kinase, C-terminal domain"/>
    <property type="match status" value="1"/>
</dbReference>
<feature type="non-terminal residue" evidence="2">
    <location>
        <position position="1"/>
    </location>
</feature>
<feature type="domain" description="GHMP kinase C-terminal" evidence="1">
    <location>
        <begin position="7"/>
        <end position="73"/>
    </location>
</feature>
<protein>
    <recommendedName>
        <fullName evidence="1">GHMP kinase C-terminal domain-containing protein</fullName>
    </recommendedName>
</protein>
<dbReference type="EMBL" id="SNRY01011042">
    <property type="protein sequence ID" value="KAA6305026.1"/>
    <property type="molecule type" value="Genomic_DNA"/>
</dbReference>
<proteinExistence type="predicted"/>
<evidence type="ECO:0000259" key="1">
    <source>
        <dbReference type="Pfam" id="PF08544"/>
    </source>
</evidence>
<dbReference type="InterPro" id="IPR013750">
    <property type="entry name" value="GHMP_kinase_C_dom"/>
</dbReference>
<dbReference type="SUPFAM" id="SSF55060">
    <property type="entry name" value="GHMP Kinase, C-terminal domain"/>
    <property type="match status" value="1"/>
</dbReference>